<evidence type="ECO:0000313" key="8">
    <source>
        <dbReference type="Proteomes" id="UP000593601"/>
    </source>
</evidence>
<dbReference type="PROSITE" id="PS51352">
    <property type="entry name" value="THIOREDOXIN_2"/>
    <property type="match status" value="1"/>
</dbReference>
<gene>
    <name evidence="7" type="ORF">INP51_08985</name>
</gene>
<keyword evidence="2 5" id="KW-0575">Peroxidase</keyword>
<evidence type="ECO:0000313" key="7">
    <source>
        <dbReference type="EMBL" id="QOV18179.1"/>
    </source>
</evidence>
<dbReference type="Gene3D" id="3.40.30.10">
    <property type="entry name" value="Glutaredoxin"/>
    <property type="match status" value="1"/>
</dbReference>
<dbReference type="FunFam" id="3.40.30.10:FF:000010">
    <property type="entry name" value="Glutathione peroxidase"/>
    <property type="match status" value="1"/>
</dbReference>
<dbReference type="SUPFAM" id="SSF52833">
    <property type="entry name" value="Thioredoxin-like"/>
    <property type="match status" value="1"/>
</dbReference>
<protein>
    <recommendedName>
        <fullName evidence="5">Glutathione peroxidase</fullName>
    </recommendedName>
</protein>
<dbReference type="InterPro" id="IPR029760">
    <property type="entry name" value="GPX_CS"/>
</dbReference>
<dbReference type="PRINTS" id="PR01011">
    <property type="entry name" value="GLUTPROXDASE"/>
</dbReference>
<keyword evidence="8" id="KW-1185">Reference proteome</keyword>
<dbReference type="PANTHER" id="PTHR11592:SF78">
    <property type="entry name" value="GLUTATHIONE PEROXIDASE"/>
    <property type="match status" value="1"/>
</dbReference>
<dbReference type="InterPro" id="IPR013766">
    <property type="entry name" value="Thioredoxin_domain"/>
</dbReference>
<dbReference type="InterPro" id="IPR036249">
    <property type="entry name" value="Thioredoxin-like_sf"/>
</dbReference>
<dbReference type="EMBL" id="CP063304">
    <property type="protein sequence ID" value="QOV18179.1"/>
    <property type="molecule type" value="Genomic_DNA"/>
</dbReference>
<dbReference type="KEGG" id="bliq:INP51_08985"/>
<feature type="active site" evidence="4">
    <location>
        <position position="35"/>
    </location>
</feature>
<evidence type="ECO:0000259" key="6">
    <source>
        <dbReference type="PROSITE" id="PS51352"/>
    </source>
</evidence>
<feature type="domain" description="Thioredoxin" evidence="6">
    <location>
        <begin position="1"/>
        <end position="177"/>
    </location>
</feature>
<dbReference type="PROSITE" id="PS00460">
    <property type="entry name" value="GLUTATHIONE_PEROXID_1"/>
    <property type="match status" value="1"/>
</dbReference>
<evidence type="ECO:0000256" key="1">
    <source>
        <dbReference type="ARBA" id="ARBA00006926"/>
    </source>
</evidence>
<name>A0A7M2RCX6_9FIRM</name>
<evidence type="ECO:0000256" key="3">
    <source>
        <dbReference type="ARBA" id="ARBA00023002"/>
    </source>
</evidence>
<dbReference type="GO" id="GO:0034599">
    <property type="term" value="P:cellular response to oxidative stress"/>
    <property type="evidence" value="ECO:0007669"/>
    <property type="project" value="TreeGrafter"/>
</dbReference>
<evidence type="ECO:0000256" key="4">
    <source>
        <dbReference type="PIRSR" id="PIRSR000303-1"/>
    </source>
</evidence>
<sequence>MTIYDFKVKNNKGEEISLADYKGKVLLVVNTATKCGLTPQYEALEKLYEKYKDKGLEILDFPCNQFLEQAPGSDEEISTFCTMNYGTKFPRFAKINVNGPETAPLFTWLKEEAPKARETEETKAFEEKVKGMVHFDEESAIKWNFGKFLIDREGNVKDRFAPAYKPEDLGQEIEKLL</sequence>
<dbReference type="PROSITE" id="PS51355">
    <property type="entry name" value="GLUTATHIONE_PEROXID_3"/>
    <property type="match status" value="1"/>
</dbReference>
<accession>A0A7M2RCX6</accession>
<dbReference type="PANTHER" id="PTHR11592">
    <property type="entry name" value="GLUTATHIONE PEROXIDASE"/>
    <property type="match status" value="1"/>
</dbReference>
<comment type="similarity">
    <text evidence="1 5">Belongs to the glutathione peroxidase family.</text>
</comment>
<dbReference type="InterPro" id="IPR000889">
    <property type="entry name" value="Glutathione_peroxidase"/>
</dbReference>
<dbReference type="Pfam" id="PF00255">
    <property type="entry name" value="GSHPx"/>
    <property type="match status" value="1"/>
</dbReference>
<keyword evidence="3 5" id="KW-0560">Oxidoreductase</keyword>
<dbReference type="CDD" id="cd00340">
    <property type="entry name" value="GSH_Peroxidase"/>
    <property type="match status" value="1"/>
</dbReference>
<dbReference type="AlphaFoldDB" id="A0A7M2RCX6"/>
<dbReference type="Proteomes" id="UP000593601">
    <property type="component" value="Chromosome"/>
</dbReference>
<dbReference type="InterPro" id="IPR029759">
    <property type="entry name" value="GPX_AS"/>
</dbReference>
<dbReference type="PIRSF" id="PIRSF000303">
    <property type="entry name" value="Glutathion_perox"/>
    <property type="match status" value="1"/>
</dbReference>
<dbReference type="PROSITE" id="PS00763">
    <property type="entry name" value="GLUTATHIONE_PEROXID_2"/>
    <property type="match status" value="1"/>
</dbReference>
<organism evidence="7 8">
    <name type="scientific">Blautia liquoris</name>
    <dbReference type="NCBI Taxonomy" id="2779518"/>
    <lineage>
        <taxon>Bacteria</taxon>
        <taxon>Bacillati</taxon>
        <taxon>Bacillota</taxon>
        <taxon>Clostridia</taxon>
        <taxon>Lachnospirales</taxon>
        <taxon>Lachnospiraceae</taxon>
        <taxon>Blautia</taxon>
    </lineage>
</organism>
<proteinExistence type="inferred from homology"/>
<dbReference type="RefSeq" id="WP_193734541.1">
    <property type="nucleotide sequence ID" value="NZ_CP063304.1"/>
</dbReference>
<evidence type="ECO:0000256" key="5">
    <source>
        <dbReference type="RuleBase" id="RU000499"/>
    </source>
</evidence>
<evidence type="ECO:0000256" key="2">
    <source>
        <dbReference type="ARBA" id="ARBA00022559"/>
    </source>
</evidence>
<reference evidence="7 8" key="1">
    <citation type="submission" date="2020-10" db="EMBL/GenBank/DDBJ databases">
        <title>Blautia liquoris sp.nov., isolated from the mud in a fermentation cellar used for the production of Chinese strong-flavoured liquor.</title>
        <authorList>
            <person name="Lu L."/>
        </authorList>
    </citation>
    <scope>NUCLEOTIDE SEQUENCE [LARGE SCALE GENOMIC DNA]</scope>
    <source>
        <strain evidence="7 8">LZLJ-3</strain>
    </source>
</reference>
<dbReference type="GO" id="GO:0004601">
    <property type="term" value="F:peroxidase activity"/>
    <property type="evidence" value="ECO:0007669"/>
    <property type="project" value="UniProtKB-KW"/>
</dbReference>